<feature type="binding site" evidence="21">
    <location>
        <position position="67"/>
    </location>
    <ligand>
        <name>substrate</name>
    </ligand>
</feature>
<dbReference type="GO" id="GO:0005886">
    <property type="term" value="C:plasma membrane"/>
    <property type="evidence" value="ECO:0007669"/>
    <property type="project" value="UniProtKB-SubCell"/>
</dbReference>
<dbReference type="EMBL" id="JAPKNK010000006">
    <property type="protein sequence ID" value="MCX5570547.1"/>
    <property type="molecule type" value="Genomic_DNA"/>
</dbReference>
<dbReference type="EC" id="2.7.1.107" evidence="3 24"/>
<feature type="binding site" evidence="22">
    <location>
        <position position="26"/>
    </location>
    <ligand>
        <name>ATP</name>
        <dbReference type="ChEBI" id="CHEBI:30616"/>
    </ligand>
</feature>
<keyword evidence="15 24" id="KW-1133">Transmembrane helix</keyword>
<keyword evidence="8 24" id="KW-0808">Transferase</keyword>
<evidence type="ECO:0000256" key="12">
    <source>
        <dbReference type="ARBA" id="ARBA00022777"/>
    </source>
</evidence>
<evidence type="ECO:0000256" key="1">
    <source>
        <dbReference type="ARBA" id="ARBA00004429"/>
    </source>
</evidence>
<dbReference type="GO" id="GO:0046872">
    <property type="term" value="F:metal ion binding"/>
    <property type="evidence" value="ECO:0007669"/>
    <property type="project" value="UniProtKB-KW"/>
</dbReference>
<evidence type="ECO:0000256" key="20">
    <source>
        <dbReference type="PIRSR" id="PIRSR600829-1"/>
    </source>
</evidence>
<accession>A0A9X3E4C1</accession>
<evidence type="ECO:0000256" key="4">
    <source>
        <dbReference type="ARBA" id="ARBA00017575"/>
    </source>
</evidence>
<evidence type="ECO:0000313" key="25">
    <source>
        <dbReference type="EMBL" id="MCX5570547.1"/>
    </source>
</evidence>
<feature type="binding site" evidence="21">
    <location>
        <position position="96"/>
    </location>
    <ligand>
        <name>substrate</name>
    </ligand>
</feature>
<feature type="binding site" evidence="22">
    <location>
        <position position="74"/>
    </location>
    <ligand>
        <name>ATP</name>
        <dbReference type="ChEBI" id="CHEBI:30616"/>
    </ligand>
</feature>
<keyword evidence="10 23" id="KW-0479">Metal-binding</keyword>
<feature type="binding site" evidence="22">
    <location>
        <begin position="92"/>
        <end position="93"/>
    </location>
    <ligand>
        <name>ATP</name>
        <dbReference type="ChEBI" id="CHEBI:30616"/>
    </ligand>
</feature>
<evidence type="ECO:0000256" key="7">
    <source>
        <dbReference type="ARBA" id="ARBA00022519"/>
    </source>
</evidence>
<evidence type="ECO:0000256" key="10">
    <source>
        <dbReference type="ARBA" id="ARBA00022723"/>
    </source>
</evidence>
<evidence type="ECO:0000256" key="17">
    <source>
        <dbReference type="ARBA" id="ARBA00023136"/>
    </source>
</evidence>
<evidence type="ECO:0000256" key="8">
    <source>
        <dbReference type="ARBA" id="ARBA00022679"/>
    </source>
</evidence>
<evidence type="ECO:0000256" key="11">
    <source>
        <dbReference type="ARBA" id="ARBA00022741"/>
    </source>
</evidence>
<evidence type="ECO:0000256" key="21">
    <source>
        <dbReference type="PIRSR" id="PIRSR600829-2"/>
    </source>
</evidence>
<keyword evidence="14 23" id="KW-0460">Magnesium</keyword>
<dbReference type="PANTHER" id="PTHR34299">
    <property type="entry name" value="DIACYLGLYCEROL KINASE"/>
    <property type="match status" value="1"/>
</dbReference>
<organism evidence="25 26">
    <name type="scientific">Kaistia nematophila</name>
    <dbReference type="NCBI Taxonomy" id="2994654"/>
    <lineage>
        <taxon>Bacteria</taxon>
        <taxon>Pseudomonadati</taxon>
        <taxon>Pseudomonadota</taxon>
        <taxon>Alphaproteobacteria</taxon>
        <taxon>Hyphomicrobiales</taxon>
        <taxon>Kaistiaceae</taxon>
        <taxon>Kaistia</taxon>
    </lineage>
</organism>
<comment type="caution">
    <text evidence="25">The sequence shown here is derived from an EMBL/GenBank/DDBJ whole genome shotgun (WGS) entry which is preliminary data.</text>
</comment>
<comment type="cofactor">
    <cofactor evidence="23">
        <name>Mg(2+)</name>
        <dbReference type="ChEBI" id="CHEBI:18420"/>
    </cofactor>
    <text evidence="23">Mn(2+), Zn(2+), Cd(2+) and Co(2+) support activity to lesser extents.</text>
</comment>
<evidence type="ECO:0000256" key="2">
    <source>
        <dbReference type="ARBA" id="ARBA00005967"/>
    </source>
</evidence>
<keyword evidence="18" id="KW-0594">Phospholipid biosynthesis</keyword>
<keyword evidence="12 24" id="KW-0418">Kinase</keyword>
<dbReference type="GO" id="GO:0006654">
    <property type="term" value="P:phosphatidic acid biosynthetic process"/>
    <property type="evidence" value="ECO:0007669"/>
    <property type="project" value="InterPro"/>
</dbReference>
<keyword evidence="11 22" id="KW-0547">Nucleotide-binding</keyword>
<keyword evidence="17 24" id="KW-0472">Membrane</keyword>
<proteinExistence type="inferred from homology"/>
<keyword evidence="5" id="KW-1003">Cell membrane</keyword>
<evidence type="ECO:0000256" key="5">
    <source>
        <dbReference type="ARBA" id="ARBA00022475"/>
    </source>
</evidence>
<sequence>MRAWIDHFFSALRWSSAGAADLFRGEMAARMELAAGVVGLVWIVVIGRSLAEIGVYLMLAFASLAVEALNTAIEEIVDRVSPEHSEFARRAKDLGSAAVMFMLLGTGIYVLLLTVAAAIGR</sequence>
<evidence type="ECO:0000256" key="16">
    <source>
        <dbReference type="ARBA" id="ARBA00023098"/>
    </source>
</evidence>
<evidence type="ECO:0000256" key="9">
    <source>
        <dbReference type="ARBA" id="ARBA00022692"/>
    </source>
</evidence>
<dbReference type="InterPro" id="IPR033718">
    <property type="entry name" value="DAGK_prok"/>
</dbReference>
<keyword evidence="19 24" id="KW-1208">Phospholipid metabolism</keyword>
<dbReference type="InterPro" id="IPR036945">
    <property type="entry name" value="DAGK_sf"/>
</dbReference>
<feature type="binding site" evidence="21">
    <location>
        <begin position="28"/>
        <end position="32"/>
    </location>
    <ligand>
        <name>substrate</name>
    </ligand>
</feature>
<name>A0A9X3E4C1_9HYPH</name>
<feature type="binding site" evidence="23">
    <location>
        <position position="26"/>
    </location>
    <ligand>
        <name>a divalent metal cation</name>
        <dbReference type="ChEBI" id="CHEBI:60240"/>
    </ligand>
</feature>
<dbReference type="InterPro" id="IPR000829">
    <property type="entry name" value="DAGK"/>
</dbReference>
<evidence type="ECO:0000256" key="6">
    <source>
        <dbReference type="ARBA" id="ARBA00022516"/>
    </source>
</evidence>
<evidence type="ECO:0000256" key="3">
    <source>
        <dbReference type="ARBA" id="ARBA00012133"/>
    </source>
</evidence>
<protein>
    <recommendedName>
        <fullName evidence="4 24">Diacylglycerol kinase</fullName>
        <ecNumber evidence="3 24">2.7.1.107</ecNumber>
    </recommendedName>
</protein>
<dbReference type="Gene3D" id="1.10.287.3610">
    <property type="match status" value="1"/>
</dbReference>
<keyword evidence="7 24" id="KW-0997">Cell inner membrane</keyword>
<keyword evidence="16 24" id="KW-0443">Lipid metabolism</keyword>
<dbReference type="GO" id="GO:0004143">
    <property type="term" value="F:ATP-dependent diacylglycerol kinase activity"/>
    <property type="evidence" value="ECO:0007669"/>
    <property type="project" value="UniProtKB-EC"/>
</dbReference>
<dbReference type="Pfam" id="PF01219">
    <property type="entry name" value="DAGK_prokar"/>
    <property type="match status" value="1"/>
</dbReference>
<dbReference type="CDD" id="cd14264">
    <property type="entry name" value="DAGK_IM"/>
    <property type="match status" value="1"/>
</dbReference>
<feature type="transmembrane region" description="Helical" evidence="24">
    <location>
        <begin position="94"/>
        <end position="119"/>
    </location>
</feature>
<keyword evidence="26" id="KW-1185">Reference proteome</keyword>
<evidence type="ECO:0000256" key="19">
    <source>
        <dbReference type="ARBA" id="ARBA00023264"/>
    </source>
</evidence>
<dbReference type="Proteomes" id="UP001144805">
    <property type="component" value="Unassembled WGS sequence"/>
</dbReference>
<comment type="catalytic activity">
    <reaction evidence="24">
        <text>a 1,2-diacyl-sn-glycerol + ATP = a 1,2-diacyl-sn-glycero-3-phosphate + ADP + H(+)</text>
        <dbReference type="Rhea" id="RHEA:10272"/>
        <dbReference type="ChEBI" id="CHEBI:15378"/>
        <dbReference type="ChEBI" id="CHEBI:17815"/>
        <dbReference type="ChEBI" id="CHEBI:30616"/>
        <dbReference type="ChEBI" id="CHEBI:58608"/>
        <dbReference type="ChEBI" id="CHEBI:456216"/>
        <dbReference type="EC" id="2.7.1.107"/>
    </reaction>
</comment>
<evidence type="ECO:0000256" key="18">
    <source>
        <dbReference type="ARBA" id="ARBA00023209"/>
    </source>
</evidence>
<evidence type="ECO:0000256" key="22">
    <source>
        <dbReference type="PIRSR" id="PIRSR600829-3"/>
    </source>
</evidence>
<reference evidence="25" key="1">
    <citation type="submission" date="2022-11" db="EMBL/GenBank/DDBJ databases">
        <title>Biodiversity and phylogenetic relationships of bacteria.</title>
        <authorList>
            <person name="Machado R.A.R."/>
            <person name="Bhat A."/>
            <person name="Loulou A."/>
            <person name="Kallel S."/>
        </authorList>
    </citation>
    <scope>NUCLEOTIDE SEQUENCE</scope>
    <source>
        <strain evidence="25">K-TC2</strain>
    </source>
</reference>
<comment type="caution">
    <text evidence="24">Lacks conserved residue(s) required for the propagation of feature annotation.</text>
</comment>
<dbReference type="AlphaFoldDB" id="A0A9X3E4C1"/>
<gene>
    <name evidence="25" type="ORF">OSH07_15160</name>
</gene>
<keyword evidence="13 22" id="KW-0067">ATP-binding</keyword>
<feature type="binding site" evidence="23">
    <location>
        <position position="74"/>
    </location>
    <ligand>
        <name>a divalent metal cation</name>
        <dbReference type="ChEBI" id="CHEBI:60240"/>
    </ligand>
</feature>
<dbReference type="RefSeq" id="WP_266339511.1">
    <property type="nucleotide sequence ID" value="NZ_JAPKNK010000006.1"/>
</dbReference>
<feature type="active site" description="Proton acceptor" evidence="20">
    <location>
        <position position="67"/>
    </location>
</feature>
<dbReference type="GO" id="GO:0005524">
    <property type="term" value="F:ATP binding"/>
    <property type="evidence" value="ECO:0007669"/>
    <property type="project" value="UniProtKB-KW"/>
</dbReference>
<comment type="similarity">
    <text evidence="2 24">Belongs to the bacterial diacylglycerol kinase family.</text>
</comment>
<comment type="function">
    <text evidence="24">Catalyzes the ATP-dependent phosphorylation of sn-l,2-diacylglycerol (DAG) to phosphatidic acid. Involved in the recycling of diacylglycerol produced as a by-product during membrane-derived oligosaccharide (MDO) biosynthesis.</text>
</comment>
<evidence type="ECO:0000256" key="24">
    <source>
        <dbReference type="RuleBase" id="RU363065"/>
    </source>
</evidence>
<evidence type="ECO:0000256" key="23">
    <source>
        <dbReference type="PIRSR" id="PIRSR600829-4"/>
    </source>
</evidence>
<feature type="transmembrane region" description="Helical" evidence="24">
    <location>
        <begin position="31"/>
        <end position="47"/>
    </location>
</feature>
<dbReference type="PROSITE" id="PS01069">
    <property type="entry name" value="DAGK_PROKAR"/>
    <property type="match status" value="1"/>
</dbReference>
<evidence type="ECO:0000256" key="15">
    <source>
        <dbReference type="ARBA" id="ARBA00022989"/>
    </source>
</evidence>
<evidence type="ECO:0000313" key="26">
    <source>
        <dbReference type="Proteomes" id="UP001144805"/>
    </source>
</evidence>
<dbReference type="PANTHER" id="PTHR34299:SF1">
    <property type="entry name" value="DIACYLGLYCEROL KINASE"/>
    <property type="match status" value="1"/>
</dbReference>
<evidence type="ECO:0000256" key="14">
    <source>
        <dbReference type="ARBA" id="ARBA00022842"/>
    </source>
</evidence>
<comment type="subcellular location">
    <subcellularLocation>
        <location evidence="1 24">Cell inner membrane</location>
        <topology evidence="1 24">Multi-pass membrane protein</topology>
    </subcellularLocation>
</comment>
<keyword evidence="9 24" id="KW-0812">Transmembrane</keyword>
<evidence type="ECO:0000256" key="13">
    <source>
        <dbReference type="ARBA" id="ARBA00022840"/>
    </source>
</evidence>
<keyword evidence="6" id="KW-0444">Lipid biosynthesis</keyword>